<name>A9B6R3_HERA2</name>
<sequence>MVKVSIVQPANSTGELLADYDRSSKIISVYNPLPRQWAYTINVDHQLTIDLDAQGWVANIDLFAKPRLNHTIVVPYNAKRGAIQCAIPQSGERFIPNPIVVETDQARRLIRISLDPTNDPEQGQWLKTSEQVYLQINADLLRTIVIDFGTKGLWD</sequence>
<dbReference type="InParanoid" id="A9B6R3"/>
<dbReference type="KEGG" id="hau:Haur_1729"/>
<dbReference type="HOGENOM" id="CLU_1693092_0_0_0"/>
<keyword evidence="2" id="KW-1185">Reference proteome</keyword>
<evidence type="ECO:0000313" key="2">
    <source>
        <dbReference type="Proteomes" id="UP000000787"/>
    </source>
</evidence>
<proteinExistence type="predicted"/>
<dbReference type="AlphaFoldDB" id="A9B6R3"/>
<organism evidence="1 2">
    <name type="scientific">Herpetosiphon aurantiacus (strain ATCC 23779 / DSM 785 / 114-95)</name>
    <dbReference type="NCBI Taxonomy" id="316274"/>
    <lineage>
        <taxon>Bacteria</taxon>
        <taxon>Bacillati</taxon>
        <taxon>Chloroflexota</taxon>
        <taxon>Chloroflexia</taxon>
        <taxon>Herpetosiphonales</taxon>
        <taxon>Herpetosiphonaceae</taxon>
        <taxon>Herpetosiphon</taxon>
    </lineage>
</organism>
<dbReference type="BioCyc" id="HAUR316274:GHYA-1756-MONOMER"/>
<evidence type="ECO:0000313" key="1">
    <source>
        <dbReference type="EMBL" id="ABX04372.1"/>
    </source>
</evidence>
<gene>
    <name evidence="1" type="ordered locus">Haur_1729</name>
</gene>
<protein>
    <submittedName>
        <fullName evidence="1">Uncharacterized protein</fullName>
    </submittedName>
</protein>
<reference evidence="1 2" key="1">
    <citation type="journal article" date="2011" name="Stand. Genomic Sci.">
        <title>Complete genome sequence of the filamentous gliding predatory bacterium Herpetosiphon aurantiacus type strain (114-95(T)).</title>
        <authorList>
            <person name="Kiss H."/>
            <person name="Nett M."/>
            <person name="Domin N."/>
            <person name="Martin K."/>
            <person name="Maresca J.A."/>
            <person name="Copeland A."/>
            <person name="Lapidus A."/>
            <person name="Lucas S."/>
            <person name="Berry K.W."/>
            <person name="Glavina Del Rio T."/>
            <person name="Dalin E."/>
            <person name="Tice H."/>
            <person name="Pitluck S."/>
            <person name="Richardson P."/>
            <person name="Bruce D."/>
            <person name="Goodwin L."/>
            <person name="Han C."/>
            <person name="Detter J.C."/>
            <person name="Schmutz J."/>
            <person name="Brettin T."/>
            <person name="Land M."/>
            <person name="Hauser L."/>
            <person name="Kyrpides N.C."/>
            <person name="Ivanova N."/>
            <person name="Goker M."/>
            <person name="Woyke T."/>
            <person name="Klenk H.P."/>
            <person name="Bryant D.A."/>
        </authorList>
    </citation>
    <scope>NUCLEOTIDE SEQUENCE [LARGE SCALE GENOMIC DNA]</scope>
    <source>
        <strain evidence="2">ATCC 23779 / DSM 785 / 114-95</strain>
    </source>
</reference>
<dbReference type="EMBL" id="CP000875">
    <property type="protein sequence ID" value="ABX04372.1"/>
    <property type="molecule type" value="Genomic_DNA"/>
</dbReference>
<accession>A9B6R3</accession>
<dbReference type="Proteomes" id="UP000000787">
    <property type="component" value="Chromosome"/>
</dbReference>